<evidence type="ECO:0000313" key="1">
    <source>
        <dbReference type="EMBL" id="KAK9006636.1"/>
    </source>
</evidence>
<organism evidence="1 2">
    <name type="scientific">Hibiscus sabdariffa</name>
    <name type="common">roselle</name>
    <dbReference type="NCBI Taxonomy" id="183260"/>
    <lineage>
        <taxon>Eukaryota</taxon>
        <taxon>Viridiplantae</taxon>
        <taxon>Streptophyta</taxon>
        <taxon>Embryophyta</taxon>
        <taxon>Tracheophyta</taxon>
        <taxon>Spermatophyta</taxon>
        <taxon>Magnoliopsida</taxon>
        <taxon>eudicotyledons</taxon>
        <taxon>Gunneridae</taxon>
        <taxon>Pentapetalae</taxon>
        <taxon>rosids</taxon>
        <taxon>malvids</taxon>
        <taxon>Malvales</taxon>
        <taxon>Malvaceae</taxon>
        <taxon>Malvoideae</taxon>
        <taxon>Hibiscus</taxon>
    </lineage>
</organism>
<evidence type="ECO:0000313" key="2">
    <source>
        <dbReference type="Proteomes" id="UP001396334"/>
    </source>
</evidence>
<keyword evidence="2" id="KW-1185">Reference proteome</keyword>
<sequence>MAGSERSWLSTEANCVTSGSAVGVELELAERSTDELVFAMVRVSENSKERVSILNENTKENKRDEKLNESEMEGEIVW</sequence>
<accession>A0ABR2R1J4</accession>
<name>A0ABR2R1J4_9ROSI</name>
<protein>
    <submittedName>
        <fullName evidence="1">Uncharacterized protein</fullName>
    </submittedName>
</protein>
<reference evidence="1 2" key="1">
    <citation type="journal article" date="2024" name="G3 (Bethesda)">
        <title>Genome assembly of Hibiscus sabdariffa L. provides insights into metabolisms of medicinal natural products.</title>
        <authorList>
            <person name="Kim T."/>
        </authorList>
    </citation>
    <scope>NUCLEOTIDE SEQUENCE [LARGE SCALE GENOMIC DNA]</scope>
    <source>
        <strain evidence="1">TK-2024</strain>
        <tissue evidence="1">Old leaves</tissue>
    </source>
</reference>
<gene>
    <name evidence="1" type="ORF">V6N11_018971</name>
</gene>
<proteinExistence type="predicted"/>
<dbReference type="Proteomes" id="UP001396334">
    <property type="component" value="Unassembled WGS sequence"/>
</dbReference>
<dbReference type="EMBL" id="JBBPBN010000028">
    <property type="protein sequence ID" value="KAK9006636.1"/>
    <property type="molecule type" value="Genomic_DNA"/>
</dbReference>
<comment type="caution">
    <text evidence="1">The sequence shown here is derived from an EMBL/GenBank/DDBJ whole genome shotgun (WGS) entry which is preliminary data.</text>
</comment>